<dbReference type="SUPFAM" id="SSF53706">
    <property type="entry name" value="Formate dehydrogenase/DMSO reductase, domains 1-3"/>
    <property type="match status" value="1"/>
</dbReference>
<feature type="domain" description="4Fe-4S Mo/W bis-MGD-type" evidence="8">
    <location>
        <begin position="6"/>
        <end position="61"/>
    </location>
</feature>
<evidence type="ECO:0000256" key="7">
    <source>
        <dbReference type="ARBA" id="ARBA00023014"/>
    </source>
</evidence>
<dbReference type="PROSITE" id="PS00490">
    <property type="entry name" value="MOLYBDOPTERIN_PROK_2"/>
    <property type="match status" value="1"/>
</dbReference>
<sequence>MPGANADQLATFCAMCVSRCGATATVRDGRLIALGPDPDHPTGRAVCVKGKAAPQVLEHPDRLLHPLRRTTPKGSASTEWVQISWDEALDTIAEHLRTIADESGPEAVVFGSASPSTSAISDSADWITRLRRAFGSPNFTNSMELCGWGRFLASTYTFGAPVPGAFMPDLDNAGCILFWGYNPSVSRLVHATATVDAVNRGARLVVVDPRRTGLAGRADHWLQVRPGTDAALALGLIHVMIENGWYDEDFVRRWTNAPLLVRLDTGRLLRADELPGASARTGYVAWDEPDARPVAVDPATPAYASSVSRCAVSGTAEVATTNGPVTCSPVLELLRRHCENLTPEAAESVTGVSAQVLVDTARTLWESRPVAYYSWSGLEQHSNTTQMIRAVNVLYALTGCLDAVGGNVLFTPVPTNPVDGAGLLSDAQRARTIGVQGRPLGPARFEFVTGEDLCTAALDHEPYRARALVNFGANLVMAHGDSARVRDALSSLDFFVHADLFMSPTAALADIVLPVASPFETEALRVGFEVSQQAQSHVQLRRPAAPPRGEARSDLQIVFALAQRLGLGEHFWDGDIDAAWRHQLAPSGITLEALREQPRGIALDLPTRHRKYEERGFRTPTGLVEIWSMELVEHGEPALPSFTEPALGPRSRPDLVRDYPLVLTCAKSLRFCESQHRQVAELRRAAPDPQVELHPDAAQARGITTSDWVRISTPHGAVRARAKLNSSIAPGVVCAQHGWSQGCDELGLPSSDPYEQDGVNLNLVLRQTPSDPVSGSSPLRSSLCEVARL</sequence>
<dbReference type="PANTHER" id="PTHR43742:SF6">
    <property type="entry name" value="OXIDOREDUCTASE YYAE-RELATED"/>
    <property type="match status" value="1"/>
</dbReference>
<dbReference type="InterPro" id="IPR006657">
    <property type="entry name" value="MoPterin_dinucl-bd_dom"/>
</dbReference>
<evidence type="ECO:0000259" key="8">
    <source>
        <dbReference type="PROSITE" id="PS51669"/>
    </source>
</evidence>
<evidence type="ECO:0000256" key="2">
    <source>
        <dbReference type="ARBA" id="ARBA00010312"/>
    </source>
</evidence>
<evidence type="ECO:0000256" key="5">
    <source>
        <dbReference type="ARBA" id="ARBA00023002"/>
    </source>
</evidence>
<comment type="similarity">
    <text evidence="2">Belongs to the prokaryotic molybdopterin-containing oxidoreductase family.</text>
</comment>
<organism evidence="9 10">
    <name type="scientific">Humibacillus xanthopallidus</name>
    <dbReference type="NCBI Taxonomy" id="412689"/>
    <lineage>
        <taxon>Bacteria</taxon>
        <taxon>Bacillati</taxon>
        <taxon>Actinomycetota</taxon>
        <taxon>Actinomycetes</taxon>
        <taxon>Micrococcales</taxon>
        <taxon>Intrasporangiaceae</taxon>
        <taxon>Humibacillus</taxon>
    </lineage>
</organism>
<dbReference type="EMBL" id="VFQF01000002">
    <property type="protein sequence ID" value="TQN46865.1"/>
    <property type="molecule type" value="Genomic_DNA"/>
</dbReference>
<dbReference type="PANTHER" id="PTHR43742">
    <property type="entry name" value="TRIMETHYLAMINE-N-OXIDE REDUCTASE"/>
    <property type="match status" value="1"/>
</dbReference>
<proteinExistence type="inferred from homology"/>
<protein>
    <submittedName>
        <fullName evidence="9">Molybdopterin-dependent oxidoreductase iron-sulfur protein</fullName>
    </submittedName>
</protein>
<dbReference type="PROSITE" id="PS51669">
    <property type="entry name" value="4FE4S_MOW_BIS_MGD"/>
    <property type="match status" value="1"/>
</dbReference>
<dbReference type="OrthoDB" id="7376058at2"/>
<evidence type="ECO:0000256" key="3">
    <source>
        <dbReference type="ARBA" id="ARBA00022505"/>
    </source>
</evidence>
<dbReference type="Gene3D" id="2.20.25.90">
    <property type="entry name" value="ADC-like domains"/>
    <property type="match status" value="1"/>
</dbReference>
<dbReference type="Gene3D" id="3.40.228.10">
    <property type="entry name" value="Dimethylsulfoxide Reductase, domain 2"/>
    <property type="match status" value="1"/>
</dbReference>
<keyword evidence="4" id="KW-0479">Metal-binding</keyword>
<dbReference type="Pfam" id="PF04879">
    <property type="entry name" value="Molybdop_Fe4S4"/>
    <property type="match status" value="1"/>
</dbReference>
<dbReference type="CDD" id="cd02781">
    <property type="entry name" value="MopB_CT_Acetylene-hydratase"/>
    <property type="match status" value="1"/>
</dbReference>
<dbReference type="GO" id="GO:0051536">
    <property type="term" value="F:iron-sulfur cluster binding"/>
    <property type="evidence" value="ECO:0007669"/>
    <property type="project" value="UniProtKB-KW"/>
</dbReference>
<dbReference type="InterPro" id="IPR006656">
    <property type="entry name" value="Mopterin_OxRdtase"/>
</dbReference>
<dbReference type="InterPro" id="IPR009010">
    <property type="entry name" value="Asp_de-COase-like_dom_sf"/>
</dbReference>
<accession>A0A543PS40</accession>
<reference evidence="9 10" key="1">
    <citation type="submission" date="2019-06" db="EMBL/GenBank/DDBJ databases">
        <title>Sequencing the genomes of 1000 actinobacteria strains.</title>
        <authorList>
            <person name="Klenk H.-P."/>
        </authorList>
    </citation>
    <scope>NUCLEOTIDE SEQUENCE [LARGE SCALE GENOMIC DNA]</scope>
    <source>
        <strain evidence="9 10">DSM 21776</strain>
    </source>
</reference>
<name>A0A543PS40_9MICO</name>
<evidence type="ECO:0000313" key="9">
    <source>
        <dbReference type="EMBL" id="TQN46865.1"/>
    </source>
</evidence>
<dbReference type="Proteomes" id="UP000320085">
    <property type="component" value="Unassembled WGS sequence"/>
</dbReference>
<evidence type="ECO:0000256" key="1">
    <source>
        <dbReference type="ARBA" id="ARBA00001942"/>
    </source>
</evidence>
<dbReference type="SMART" id="SM00926">
    <property type="entry name" value="Molybdop_Fe4S4"/>
    <property type="match status" value="1"/>
</dbReference>
<dbReference type="SUPFAM" id="SSF50692">
    <property type="entry name" value="ADC-like"/>
    <property type="match status" value="1"/>
</dbReference>
<keyword evidence="5" id="KW-0560">Oxidoreductase</keyword>
<dbReference type="AlphaFoldDB" id="A0A543PS40"/>
<keyword evidence="6" id="KW-0408">Iron</keyword>
<dbReference type="Pfam" id="PF01568">
    <property type="entry name" value="Molydop_binding"/>
    <property type="match status" value="1"/>
</dbReference>
<dbReference type="RefSeq" id="WP_141823596.1">
    <property type="nucleotide sequence ID" value="NZ_BAAAQC010000012.1"/>
</dbReference>
<comment type="caution">
    <text evidence="9">The sequence shown here is derived from an EMBL/GenBank/DDBJ whole genome shotgun (WGS) entry which is preliminary data.</text>
</comment>
<keyword evidence="7" id="KW-0411">Iron-sulfur</keyword>
<dbReference type="Pfam" id="PF00384">
    <property type="entry name" value="Molybdopterin"/>
    <property type="match status" value="1"/>
</dbReference>
<dbReference type="InterPro" id="IPR037949">
    <property type="entry name" value="MopB_CT_Acetylene-hydratase"/>
</dbReference>
<evidence type="ECO:0000313" key="10">
    <source>
        <dbReference type="Proteomes" id="UP000320085"/>
    </source>
</evidence>
<evidence type="ECO:0000256" key="4">
    <source>
        <dbReference type="ARBA" id="ARBA00022723"/>
    </source>
</evidence>
<dbReference type="InterPro" id="IPR050612">
    <property type="entry name" value="Prok_Mopterin_Oxidored"/>
</dbReference>
<gene>
    <name evidence="9" type="ORF">FHX52_3597</name>
</gene>
<dbReference type="GO" id="GO:0018818">
    <property type="term" value="F:acetylene hydratase activity"/>
    <property type="evidence" value="ECO:0007669"/>
    <property type="project" value="InterPro"/>
</dbReference>
<keyword evidence="3" id="KW-0500">Molybdenum</keyword>
<comment type="cofactor">
    <cofactor evidence="1">
        <name>Mo-bis(molybdopterin guanine dinucleotide)</name>
        <dbReference type="ChEBI" id="CHEBI:60539"/>
    </cofactor>
</comment>
<dbReference type="GO" id="GO:0016491">
    <property type="term" value="F:oxidoreductase activity"/>
    <property type="evidence" value="ECO:0007669"/>
    <property type="project" value="UniProtKB-KW"/>
</dbReference>
<dbReference type="GO" id="GO:0046872">
    <property type="term" value="F:metal ion binding"/>
    <property type="evidence" value="ECO:0007669"/>
    <property type="project" value="UniProtKB-KW"/>
</dbReference>
<dbReference type="InterPro" id="IPR006655">
    <property type="entry name" value="Mopterin_OxRdtase_prok_CS"/>
</dbReference>
<evidence type="ECO:0000256" key="6">
    <source>
        <dbReference type="ARBA" id="ARBA00023004"/>
    </source>
</evidence>
<dbReference type="GO" id="GO:0043546">
    <property type="term" value="F:molybdopterin cofactor binding"/>
    <property type="evidence" value="ECO:0007669"/>
    <property type="project" value="InterPro"/>
</dbReference>
<dbReference type="Gene3D" id="3.40.50.740">
    <property type="match status" value="2"/>
</dbReference>
<dbReference type="Gene3D" id="2.40.40.20">
    <property type="match status" value="1"/>
</dbReference>
<dbReference type="InterPro" id="IPR006963">
    <property type="entry name" value="Mopterin_OxRdtase_4Fe-4S_dom"/>
</dbReference>